<dbReference type="EMBL" id="LR593886">
    <property type="protein sequence ID" value="VTR97536.1"/>
    <property type="molecule type" value="Genomic_DNA"/>
</dbReference>
<evidence type="ECO:0000313" key="4">
    <source>
        <dbReference type="Proteomes" id="UP000464178"/>
    </source>
</evidence>
<dbReference type="InterPro" id="IPR011453">
    <property type="entry name" value="DUF1559"/>
</dbReference>
<accession>A0A6P2DAE6</accession>
<dbReference type="KEGG" id="gms:SOIL9_06680"/>
<feature type="chain" id="PRO_5026928778" description="DUF1559 domain-containing protein" evidence="1">
    <location>
        <begin position="24"/>
        <end position="231"/>
    </location>
</feature>
<keyword evidence="1" id="KW-0732">Signal</keyword>
<reference evidence="3 4" key="1">
    <citation type="submission" date="2019-05" db="EMBL/GenBank/DDBJ databases">
        <authorList>
            <consortium name="Science for Life Laboratories"/>
        </authorList>
    </citation>
    <scope>NUCLEOTIDE SEQUENCE [LARGE SCALE GENOMIC DNA]</scope>
    <source>
        <strain evidence="3">Soil9</strain>
    </source>
</reference>
<feature type="domain" description="DUF1559" evidence="2">
    <location>
        <begin position="37"/>
        <end position="107"/>
    </location>
</feature>
<proteinExistence type="predicted"/>
<evidence type="ECO:0000259" key="2">
    <source>
        <dbReference type="Pfam" id="PF07596"/>
    </source>
</evidence>
<evidence type="ECO:0000256" key="1">
    <source>
        <dbReference type="SAM" id="SignalP"/>
    </source>
</evidence>
<dbReference type="Pfam" id="PF07596">
    <property type="entry name" value="SBP_bac_10"/>
    <property type="match status" value="1"/>
</dbReference>
<dbReference type="PANTHER" id="PTHR30093:SF2">
    <property type="entry name" value="TYPE II SECRETION SYSTEM PROTEIN H"/>
    <property type="match status" value="1"/>
</dbReference>
<name>A0A6P2DAE6_9BACT</name>
<organism evidence="3 4">
    <name type="scientific">Gemmata massiliana</name>
    <dbReference type="NCBI Taxonomy" id="1210884"/>
    <lineage>
        <taxon>Bacteria</taxon>
        <taxon>Pseudomonadati</taxon>
        <taxon>Planctomycetota</taxon>
        <taxon>Planctomycetia</taxon>
        <taxon>Gemmatales</taxon>
        <taxon>Gemmataceae</taxon>
        <taxon>Gemmata</taxon>
    </lineage>
</organism>
<gene>
    <name evidence="3" type="ORF">SOIL9_06680</name>
</gene>
<protein>
    <recommendedName>
        <fullName evidence="2">DUF1559 domain-containing protein</fullName>
    </recommendedName>
</protein>
<feature type="signal peptide" evidence="1">
    <location>
        <begin position="1"/>
        <end position="23"/>
    </location>
</feature>
<keyword evidence="4" id="KW-1185">Reference proteome</keyword>
<sequence>MPVRSLALVLALLGGAVGWSAPAADEPTPKELEAALQNLKQIGLGFHGYSDSHEFQWVDDITDKDGRALLSWRVALLPYLDAEDLYKEFKLDEPWDSAHNKKLVAKMPKIYVPVRVKAKAGETFYQRFVGKGALFNEKGSSYKLNAVPDGLSNTALVVEAGDPVIWSKPDDLPFGAKQPLPKLGGLFGGSFHVLLGDGSVFRVKKDFDVDEMKKVIMPDDAQPVDTRKLQK</sequence>
<dbReference type="PANTHER" id="PTHR30093">
    <property type="entry name" value="GENERAL SECRETION PATHWAY PROTEIN G"/>
    <property type="match status" value="1"/>
</dbReference>
<dbReference type="Proteomes" id="UP000464178">
    <property type="component" value="Chromosome"/>
</dbReference>
<evidence type="ECO:0000313" key="3">
    <source>
        <dbReference type="EMBL" id="VTR97536.1"/>
    </source>
</evidence>
<dbReference type="AlphaFoldDB" id="A0A6P2DAE6"/>
<dbReference type="RefSeq" id="WP_162671248.1">
    <property type="nucleotide sequence ID" value="NZ_LR593886.1"/>
</dbReference>